<dbReference type="PANTHER" id="PTHR43011:SF1">
    <property type="entry name" value="IRON-SULFUR CLUSTER ASSEMBLY 2 HOMOLOG, MITOCHONDRIAL"/>
    <property type="match status" value="1"/>
</dbReference>
<organism evidence="2 3">
    <name type="scientific">Paenibacillus contaminans</name>
    <dbReference type="NCBI Taxonomy" id="450362"/>
    <lineage>
        <taxon>Bacteria</taxon>
        <taxon>Bacillati</taxon>
        <taxon>Bacillota</taxon>
        <taxon>Bacilli</taxon>
        <taxon>Bacillales</taxon>
        <taxon>Paenibacillaceae</taxon>
        <taxon>Paenibacillus</taxon>
    </lineage>
</organism>
<comment type="caution">
    <text evidence="2">The sequence shown here is derived from an EMBL/GenBank/DDBJ whole genome shotgun (WGS) entry which is preliminary data.</text>
</comment>
<dbReference type="SUPFAM" id="SSF89360">
    <property type="entry name" value="HesB-like domain"/>
    <property type="match status" value="1"/>
</dbReference>
<dbReference type="GO" id="GO:0016226">
    <property type="term" value="P:iron-sulfur cluster assembly"/>
    <property type="evidence" value="ECO:0007669"/>
    <property type="project" value="InterPro"/>
</dbReference>
<sequence length="118" mass="13023">MIQITDTAADKIAEMIRDIDSDRYFLRIGVSDGGCSGLSYSIRFDDTLDEEDQVVAWGEFQVAIDYASVEYLEGIQIDYKESGMNGGFTIDNPNAKFSCGCGASFRTAVYRGKAEKCD</sequence>
<dbReference type="GO" id="GO:0051537">
    <property type="term" value="F:2 iron, 2 sulfur cluster binding"/>
    <property type="evidence" value="ECO:0007669"/>
    <property type="project" value="TreeGrafter"/>
</dbReference>
<evidence type="ECO:0000259" key="1">
    <source>
        <dbReference type="Pfam" id="PF01521"/>
    </source>
</evidence>
<dbReference type="GO" id="GO:0051539">
    <property type="term" value="F:4 iron, 4 sulfur cluster binding"/>
    <property type="evidence" value="ECO:0007669"/>
    <property type="project" value="TreeGrafter"/>
</dbReference>
<evidence type="ECO:0000313" key="3">
    <source>
        <dbReference type="Proteomes" id="UP000250369"/>
    </source>
</evidence>
<keyword evidence="3" id="KW-1185">Reference proteome</keyword>
<dbReference type="Proteomes" id="UP000250369">
    <property type="component" value="Unassembled WGS sequence"/>
</dbReference>
<dbReference type="AlphaFoldDB" id="A0A329MGP4"/>
<dbReference type="NCBIfam" id="TIGR00049">
    <property type="entry name" value="iron-sulfur cluster assembly accessory protein"/>
    <property type="match status" value="1"/>
</dbReference>
<dbReference type="RefSeq" id="WP_113033222.1">
    <property type="nucleotide sequence ID" value="NZ_QMFB01000014.1"/>
</dbReference>
<feature type="domain" description="Core" evidence="1">
    <location>
        <begin position="2"/>
        <end position="102"/>
    </location>
</feature>
<name>A0A329MGP4_9BACL</name>
<dbReference type="InterPro" id="IPR035903">
    <property type="entry name" value="HesB-like_dom_sf"/>
</dbReference>
<dbReference type="PROSITE" id="PS01152">
    <property type="entry name" value="HESB"/>
    <property type="match status" value="1"/>
</dbReference>
<dbReference type="Gene3D" id="2.60.300.12">
    <property type="entry name" value="HesB-like domain"/>
    <property type="match status" value="1"/>
</dbReference>
<proteinExistence type="predicted"/>
<dbReference type="Pfam" id="PF01521">
    <property type="entry name" value="Fe-S_biosyn"/>
    <property type="match status" value="1"/>
</dbReference>
<accession>A0A329MGP4</accession>
<dbReference type="OrthoDB" id="9801228at2"/>
<dbReference type="GO" id="GO:0005506">
    <property type="term" value="F:iron ion binding"/>
    <property type="evidence" value="ECO:0007669"/>
    <property type="project" value="TreeGrafter"/>
</dbReference>
<dbReference type="InterPro" id="IPR000361">
    <property type="entry name" value="ATAP_core_dom"/>
</dbReference>
<reference evidence="2 3" key="1">
    <citation type="journal article" date="2009" name="Int. J. Syst. Evol. Microbiol.">
        <title>Paenibacillus contaminans sp. nov., isolated from a contaminated laboratory plate.</title>
        <authorList>
            <person name="Chou J.H."/>
            <person name="Lee J.H."/>
            <person name="Lin M.C."/>
            <person name="Chang P.S."/>
            <person name="Arun A.B."/>
            <person name="Young C.C."/>
            <person name="Chen W.M."/>
        </authorList>
    </citation>
    <scope>NUCLEOTIDE SEQUENCE [LARGE SCALE GENOMIC DNA]</scope>
    <source>
        <strain evidence="2 3">CKOBP-6</strain>
    </source>
</reference>
<dbReference type="EMBL" id="QMFB01000014">
    <property type="protein sequence ID" value="RAV19014.1"/>
    <property type="molecule type" value="Genomic_DNA"/>
</dbReference>
<dbReference type="PANTHER" id="PTHR43011">
    <property type="entry name" value="IRON-SULFUR CLUSTER ASSEMBLY 2 HOMOLOG, MITOCHONDRIAL"/>
    <property type="match status" value="1"/>
</dbReference>
<protein>
    <submittedName>
        <fullName evidence="2">Iron-sulfur cluster assembly accessory protein</fullName>
    </submittedName>
</protein>
<dbReference type="InterPro" id="IPR017870">
    <property type="entry name" value="FeS_cluster_insertion_CS"/>
</dbReference>
<gene>
    <name evidence="2" type="ORF">DQG23_22985</name>
</gene>
<dbReference type="InterPro" id="IPR016092">
    <property type="entry name" value="ATAP"/>
</dbReference>
<evidence type="ECO:0000313" key="2">
    <source>
        <dbReference type="EMBL" id="RAV19014.1"/>
    </source>
</evidence>